<evidence type="ECO:0000313" key="13">
    <source>
        <dbReference type="Proteomes" id="UP000327157"/>
    </source>
</evidence>
<dbReference type="AlphaFoldDB" id="A0A5N5GV81"/>
<dbReference type="Gene3D" id="3.10.20.90">
    <property type="entry name" value="Phosphatidylinositol 3-kinase Catalytic Subunit, Chain A, domain 1"/>
    <property type="match status" value="2"/>
</dbReference>
<gene>
    <name evidence="12" type="ORF">D8674_021242</name>
</gene>
<organism evidence="12 13">
    <name type="scientific">Pyrus ussuriensis x Pyrus communis</name>
    <dbReference type="NCBI Taxonomy" id="2448454"/>
    <lineage>
        <taxon>Eukaryota</taxon>
        <taxon>Viridiplantae</taxon>
        <taxon>Streptophyta</taxon>
        <taxon>Embryophyta</taxon>
        <taxon>Tracheophyta</taxon>
        <taxon>Spermatophyta</taxon>
        <taxon>Magnoliopsida</taxon>
        <taxon>eudicotyledons</taxon>
        <taxon>Gunneridae</taxon>
        <taxon>Pentapetalae</taxon>
        <taxon>rosids</taxon>
        <taxon>fabids</taxon>
        <taxon>Rosales</taxon>
        <taxon>Rosaceae</taxon>
        <taxon>Amygdaloideae</taxon>
        <taxon>Maleae</taxon>
        <taxon>Pyrus</taxon>
    </lineage>
</organism>
<keyword evidence="5" id="KW-0493">Microtubule</keyword>
<dbReference type="EMBL" id="SMOL01000402">
    <property type="protein sequence ID" value="KAB2614654.1"/>
    <property type="molecule type" value="Genomic_DNA"/>
</dbReference>
<keyword evidence="10" id="KW-0449">Lipoprotein</keyword>
<evidence type="ECO:0000256" key="11">
    <source>
        <dbReference type="RuleBase" id="RU004384"/>
    </source>
</evidence>
<evidence type="ECO:0000313" key="12">
    <source>
        <dbReference type="EMBL" id="KAB2614654.1"/>
    </source>
</evidence>
<evidence type="ECO:0000256" key="1">
    <source>
        <dbReference type="ARBA" id="ARBA00003307"/>
    </source>
</evidence>
<accession>A0A5N5GV81</accession>
<reference evidence="13" key="2">
    <citation type="submission" date="2019-10" db="EMBL/GenBank/DDBJ databases">
        <title>A de novo genome assembly of a pear dwarfing rootstock.</title>
        <authorList>
            <person name="Wang F."/>
            <person name="Wang J."/>
            <person name="Li S."/>
            <person name="Zhang Y."/>
            <person name="Fang M."/>
            <person name="Ma L."/>
            <person name="Zhao Y."/>
            <person name="Jiang S."/>
        </authorList>
    </citation>
    <scope>NUCLEOTIDE SEQUENCE [LARGE SCALE GENOMIC DNA]</scope>
</reference>
<dbReference type="InterPro" id="IPR029071">
    <property type="entry name" value="Ubiquitin-like_domsf"/>
</dbReference>
<keyword evidence="13" id="KW-1185">Reference proteome</keyword>
<dbReference type="Pfam" id="PF02991">
    <property type="entry name" value="ATG8"/>
    <property type="match status" value="2"/>
</dbReference>
<keyword evidence="11" id="KW-0072">Autophagy</keyword>
<dbReference type="OrthoDB" id="10329211at2759"/>
<dbReference type="InterPro" id="IPR004241">
    <property type="entry name" value="Atg8-like"/>
</dbReference>
<evidence type="ECO:0000256" key="5">
    <source>
        <dbReference type="ARBA" id="ARBA00022701"/>
    </source>
</evidence>
<dbReference type="Proteomes" id="UP000327157">
    <property type="component" value="Chromosome 3"/>
</dbReference>
<dbReference type="GO" id="GO:0005776">
    <property type="term" value="C:autophagosome"/>
    <property type="evidence" value="ECO:0007669"/>
    <property type="project" value="UniProtKB-ARBA"/>
</dbReference>
<keyword evidence="8" id="KW-0472">Membrane</keyword>
<name>A0A5N5GV81_9ROSA</name>
<keyword evidence="9" id="KW-0963">Cytoplasm</keyword>
<keyword evidence="6" id="KW-0833">Ubl conjugation pathway</keyword>
<comment type="function">
    <text evidence="1">Ubiquitin-like modifier involved in autophagosomes formation. May mediate the delivery of the autophagosomes to the vacuole via the microtubule cytoskeleton.</text>
</comment>
<evidence type="ECO:0000256" key="2">
    <source>
        <dbReference type="ARBA" id="ARBA00004245"/>
    </source>
</evidence>
<protein>
    <recommendedName>
        <fullName evidence="11">Autophagy-related protein</fullName>
    </recommendedName>
</protein>
<evidence type="ECO:0000256" key="10">
    <source>
        <dbReference type="ARBA" id="ARBA00023288"/>
    </source>
</evidence>
<keyword evidence="7" id="KW-0813">Transport</keyword>
<reference evidence="12 13" key="1">
    <citation type="submission" date="2019-09" db="EMBL/GenBank/DDBJ databases">
        <authorList>
            <person name="Ou C."/>
        </authorList>
    </citation>
    <scope>NUCLEOTIDE SEQUENCE [LARGE SCALE GENOMIC DNA]</scope>
    <source>
        <strain evidence="12">S2</strain>
        <tissue evidence="12">Leaf</tissue>
    </source>
</reference>
<evidence type="ECO:0000256" key="7">
    <source>
        <dbReference type="ARBA" id="ARBA00022927"/>
    </source>
</evidence>
<dbReference type="GO" id="GO:0006914">
    <property type="term" value="P:autophagy"/>
    <property type="evidence" value="ECO:0007669"/>
    <property type="project" value="UniProtKB-KW"/>
</dbReference>
<dbReference type="GO" id="GO:0005874">
    <property type="term" value="C:microtubule"/>
    <property type="evidence" value="ECO:0007669"/>
    <property type="project" value="UniProtKB-KW"/>
</dbReference>
<evidence type="ECO:0000256" key="3">
    <source>
        <dbReference type="ARBA" id="ARBA00004370"/>
    </source>
</evidence>
<evidence type="ECO:0000256" key="4">
    <source>
        <dbReference type="ARBA" id="ARBA00007293"/>
    </source>
</evidence>
<evidence type="ECO:0000256" key="6">
    <source>
        <dbReference type="ARBA" id="ARBA00022786"/>
    </source>
</evidence>
<comment type="similarity">
    <text evidence="4 11">Belongs to the ATG8 family.</text>
</comment>
<evidence type="ECO:0000256" key="9">
    <source>
        <dbReference type="ARBA" id="ARBA00023212"/>
    </source>
</evidence>
<keyword evidence="7" id="KW-0653">Protein transport</keyword>
<comment type="subcellular location">
    <subcellularLocation>
        <location evidence="2">Cytoplasm</location>
        <location evidence="2">Cytoskeleton</location>
    </subcellularLocation>
    <subcellularLocation>
        <location evidence="3">Membrane</location>
    </subcellularLocation>
</comment>
<keyword evidence="9" id="KW-0206">Cytoskeleton</keyword>
<dbReference type="GO" id="GO:0016020">
    <property type="term" value="C:membrane"/>
    <property type="evidence" value="ECO:0007669"/>
    <property type="project" value="UniProtKB-SubCell"/>
</dbReference>
<evidence type="ECO:0000256" key="8">
    <source>
        <dbReference type="ARBA" id="ARBA00023136"/>
    </source>
</evidence>
<dbReference type="GO" id="GO:0015031">
    <property type="term" value="P:protein transport"/>
    <property type="evidence" value="ECO:0007669"/>
    <property type="project" value="UniProtKB-KW"/>
</dbReference>
<reference evidence="12 13" key="3">
    <citation type="submission" date="2019-11" db="EMBL/GenBank/DDBJ databases">
        <title>A de novo genome assembly of a pear dwarfing rootstock.</title>
        <authorList>
            <person name="Wang F."/>
            <person name="Wang J."/>
            <person name="Li S."/>
            <person name="Zhang Y."/>
            <person name="Fang M."/>
            <person name="Ma L."/>
            <person name="Zhao Y."/>
            <person name="Jiang S."/>
        </authorList>
    </citation>
    <scope>NUCLEOTIDE SEQUENCE [LARGE SCALE GENOMIC DNA]</scope>
    <source>
        <strain evidence="12">S2</strain>
        <tissue evidence="12">Leaf</tissue>
    </source>
</reference>
<dbReference type="SUPFAM" id="SSF54236">
    <property type="entry name" value="Ubiquitin-like"/>
    <property type="match status" value="2"/>
</dbReference>
<sequence length="437" mass="50323">MAKQNRMSRTDKSGIVAMEVERTFENGSAFRHGALMSEIDLANMSDDEIFHMLGSGREESTLLPFRLENVLCRREIPGVTVIPRPIEPLDHWNSSFYKVGMAMHADKSRLTDIHLSSNSYKEAISFLEEYNEYTINAWKLRDSQPDLVPVSVEKLAGSNIPGLEMTKYHVRHDVPLKKFVNYIRNCVRIIAGQPMFVYFNNSEPHRGALMSEIDDANKGEDGFLHMTYSGGEEKGIVEYDAQICDLILGKVVKKKERKIKGDFILSKGIVMLDTWNDHVNKKHMAQLEEKAALKGKSAAESSTFIGEHLWELCQEREINPWLLRKKKPDHIPVNVKKDPSSKIPDICMKKFQVHFDLPLSEFIEFIRIRIEWKEGWKWTKPLFLYFKNTDPPAGTSMYVIDKENKDDDGFLNITYSGEEKGAWTQLKNEEFAQKVKI</sequence>
<dbReference type="PANTHER" id="PTHR10969">
    <property type="entry name" value="MICROTUBULE-ASSOCIATED PROTEINS 1A/1B LIGHT CHAIN 3-RELATED"/>
    <property type="match status" value="1"/>
</dbReference>
<proteinExistence type="inferred from homology"/>
<comment type="caution">
    <text evidence="12">The sequence shown here is derived from an EMBL/GenBank/DDBJ whole genome shotgun (WGS) entry which is preliminary data.</text>
</comment>